<keyword evidence="1" id="KW-0378">Hydrolase</keyword>
<keyword evidence="6" id="KW-1185">Reference proteome</keyword>
<dbReference type="PANTHER" id="PTHR42776:SF27">
    <property type="entry name" value="DIPEPTIDYL PEPTIDASE FAMILY MEMBER 6"/>
    <property type="match status" value="1"/>
</dbReference>
<gene>
    <name evidence="5" type="ORF">DMO24_06845</name>
</gene>
<proteinExistence type="predicted"/>
<dbReference type="Pfam" id="PF07676">
    <property type="entry name" value="PD40"/>
    <property type="match status" value="2"/>
</dbReference>
<dbReference type="PANTHER" id="PTHR42776">
    <property type="entry name" value="SERINE PEPTIDASE S9 FAMILY MEMBER"/>
    <property type="match status" value="1"/>
</dbReference>
<evidence type="ECO:0000313" key="5">
    <source>
        <dbReference type="EMBL" id="PZA22112.1"/>
    </source>
</evidence>
<dbReference type="OrthoDB" id="262125at2"/>
<dbReference type="SUPFAM" id="SSF82171">
    <property type="entry name" value="DPP6 N-terminal domain-like"/>
    <property type="match status" value="1"/>
</dbReference>
<dbReference type="EMBL" id="QKNV01000048">
    <property type="protein sequence ID" value="PZA22112.1"/>
    <property type="molecule type" value="Genomic_DNA"/>
</dbReference>
<name>A0A323VB55_9ACTN</name>
<evidence type="ECO:0000256" key="1">
    <source>
        <dbReference type="ARBA" id="ARBA00022801"/>
    </source>
</evidence>
<evidence type="ECO:0000256" key="2">
    <source>
        <dbReference type="ARBA" id="ARBA00022825"/>
    </source>
</evidence>
<dbReference type="InterPro" id="IPR011042">
    <property type="entry name" value="6-blade_b-propeller_TolB-like"/>
</dbReference>
<keyword evidence="2" id="KW-0645">Protease</keyword>
<dbReference type="InterPro" id="IPR001375">
    <property type="entry name" value="Peptidase_S9_cat"/>
</dbReference>
<feature type="domain" description="Peptidase S9 prolyl oligopeptidase catalytic" evidence="4">
    <location>
        <begin position="440"/>
        <end position="659"/>
    </location>
</feature>
<dbReference type="Gene3D" id="3.40.50.1820">
    <property type="entry name" value="alpha/beta hydrolase"/>
    <property type="match status" value="1"/>
</dbReference>
<evidence type="ECO:0000256" key="3">
    <source>
        <dbReference type="SAM" id="MobiDB-lite"/>
    </source>
</evidence>
<dbReference type="InterPro" id="IPR011659">
    <property type="entry name" value="WD40"/>
</dbReference>
<dbReference type="SUPFAM" id="SSF53474">
    <property type="entry name" value="alpha/beta-Hydrolases"/>
    <property type="match status" value="1"/>
</dbReference>
<accession>A0A323VB55</accession>
<dbReference type="Pfam" id="PF00326">
    <property type="entry name" value="Peptidase_S9"/>
    <property type="match status" value="1"/>
</dbReference>
<dbReference type="AlphaFoldDB" id="A0A323VB55"/>
<dbReference type="GO" id="GO:0006508">
    <property type="term" value="P:proteolysis"/>
    <property type="evidence" value="ECO:0007669"/>
    <property type="project" value="InterPro"/>
</dbReference>
<comment type="caution">
    <text evidence="5">The sequence shown here is derived from an EMBL/GenBank/DDBJ whole genome shotgun (WGS) entry which is preliminary data.</text>
</comment>
<dbReference type="Gene3D" id="2.120.10.30">
    <property type="entry name" value="TolB, C-terminal domain"/>
    <property type="match status" value="2"/>
</dbReference>
<dbReference type="InterPro" id="IPR029058">
    <property type="entry name" value="AB_hydrolase_fold"/>
</dbReference>
<keyword evidence="2" id="KW-0720">Serine protease</keyword>
<reference evidence="5 6" key="1">
    <citation type="submission" date="2018-06" db="EMBL/GenBank/DDBJ databases">
        <title>Draft genome sequence of Modestobacter versicolor CP153-2.</title>
        <authorList>
            <person name="Gundlapally S.R."/>
        </authorList>
    </citation>
    <scope>NUCLEOTIDE SEQUENCE [LARGE SCALE GENOMIC DNA]</scope>
    <source>
        <strain evidence="5 6">CP153-2</strain>
    </source>
</reference>
<evidence type="ECO:0000313" key="6">
    <source>
        <dbReference type="Proteomes" id="UP000247602"/>
    </source>
</evidence>
<protein>
    <submittedName>
        <fullName evidence="5">S9 family peptidase</fullName>
    </submittedName>
</protein>
<feature type="region of interest" description="Disordered" evidence="3">
    <location>
        <begin position="1"/>
        <end position="24"/>
    </location>
</feature>
<evidence type="ECO:0000259" key="4">
    <source>
        <dbReference type="Pfam" id="PF00326"/>
    </source>
</evidence>
<dbReference type="GO" id="GO:0004252">
    <property type="term" value="F:serine-type endopeptidase activity"/>
    <property type="evidence" value="ECO:0007669"/>
    <property type="project" value="TreeGrafter"/>
</dbReference>
<organism evidence="5 6">
    <name type="scientific">Modestobacter versicolor</name>
    <dbReference type="NCBI Taxonomy" id="429133"/>
    <lineage>
        <taxon>Bacteria</taxon>
        <taxon>Bacillati</taxon>
        <taxon>Actinomycetota</taxon>
        <taxon>Actinomycetes</taxon>
        <taxon>Geodermatophilales</taxon>
        <taxon>Geodermatophilaceae</taxon>
        <taxon>Modestobacter</taxon>
    </lineage>
</organism>
<dbReference type="Proteomes" id="UP000247602">
    <property type="component" value="Unassembled WGS sequence"/>
</dbReference>
<sequence>MPPRRRRTACCQDRPVTTDRQPVLPDDLDRFADVGEVVLSRDGARVAAAVSRPDVRTNRYHRDVVTGPVDGDAPLAPLDPGGSVRLPRWSPADDRLAVVVDGPAGCEVRVVAPDGSMTTVVAGWPDPVEELAWSPDGRRLLFVAREPLDRGWYELPEDRRPPRRLTTLGYREDGIGWTVDRPRQAHLVDADGTAAPARLSTGGFDDAEFAWHPDGRSVYFVGKRHPGADRSIANDVFVQPLDGEPRRLTRSDLLHSSPVPSPDGSLVALTVTDVAGFPAAQHLAVLDPATGTLTDLAAGFDRDCAGGSIGWTDEGGVAVVVEDAGAIAVHRFSTTEPGAHQVLVGGQRRVTAFDVRGGRTAVVTSGPVDPPAVSVIGADGAERVRHAPSAATRRSLVAPRYEAVPVAPGVTVDSWLVRPDRPGPLPVVVWLQGGGTQYGWQFSHELQVLVSAGYAVLYLNPRGSAGYGTAWMRTVSGPRAAVPGSGWGVTDVADVVAVVRATLDSSPDLDPARVGVMGGSYGGLLTAHLLAQTDLFRAGWAERGPYDLYSDAGTKDEAPWFFEAYLGASHLDDAASYWQASPIRLVRDITAPLAIVHSEEDRRCSIGQAEELFMALKLLDREVELIRFPGEGHELTRSGSPVHRLQRLEILLEWFGRWLRP</sequence>